<sequence>MTTGVNRRAALGLGAAAVLGTGLPAAVVPGKASAATGLAPAVPERGPAAPAAGRTPGERIQRRYRAETVRAGGAWQALISHLGQPVVASHADDLVEAYSVNKVAVAVAVLDKVDRGQASLAQRLEVTAEIVNHAGDGIFPLDGAYPSSVTLGHALALLLSVSDDTANRLAGLVTPTVEVNQTLVAKGFPRTQVSPSANPNRFYLGKTTPRETHDLFNALAAGRLLSASSTEFVLKVLRSQAAHTDGIRRDLSSDERARVATKAGWFTNGRNEAGIVFDATGAPTLTYALFSQGAGDPTDFGGTNAAIQARVALGRLFVDIVGPGTSRTPAYTPTNGG</sequence>
<dbReference type="PANTHER" id="PTHR35333:SF3">
    <property type="entry name" value="BETA-LACTAMASE-TYPE TRANSPEPTIDASE FOLD CONTAINING PROTEIN"/>
    <property type="match status" value="1"/>
</dbReference>
<keyword evidence="6" id="KW-1185">Reference proteome</keyword>
<evidence type="ECO:0000259" key="4">
    <source>
        <dbReference type="Pfam" id="PF13354"/>
    </source>
</evidence>
<evidence type="ECO:0000256" key="3">
    <source>
        <dbReference type="SAM" id="MobiDB-lite"/>
    </source>
</evidence>
<dbReference type="RefSeq" id="WP_121390651.1">
    <property type="nucleotide sequence ID" value="NZ_RCDD01000001.1"/>
</dbReference>
<dbReference type="InterPro" id="IPR000871">
    <property type="entry name" value="Beta-lactam_class-A"/>
</dbReference>
<protein>
    <recommendedName>
        <fullName evidence="1">Beta-lactamase</fullName>
    </recommendedName>
    <alternativeName>
        <fullName evidence="2">Penicillinase</fullName>
    </alternativeName>
</protein>
<evidence type="ECO:0000313" key="5">
    <source>
        <dbReference type="EMBL" id="RLK62138.1"/>
    </source>
</evidence>
<dbReference type="InterPro" id="IPR006311">
    <property type="entry name" value="TAT_signal"/>
</dbReference>
<feature type="compositionally biased region" description="Low complexity" evidence="3">
    <location>
        <begin position="39"/>
        <end position="55"/>
    </location>
</feature>
<proteinExistence type="predicted"/>
<comment type="caution">
    <text evidence="5">The sequence shown here is derived from an EMBL/GenBank/DDBJ whole genome shotgun (WGS) entry which is preliminary data.</text>
</comment>
<dbReference type="InterPro" id="IPR045155">
    <property type="entry name" value="Beta-lactam_cat"/>
</dbReference>
<dbReference type="SUPFAM" id="SSF56601">
    <property type="entry name" value="beta-lactamase/transpeptidase-like"/>
    <property type="match status" value="1"/>
</dbReference>
<name>A0A421BCS7_9PSEU</name>
<dbReference type="InterPro" id="IPR012338">
    <property type="entry name" value="Beta-lactam/transpept-like"/>
</dbReference>
<dbReference type="Pfam" id="PF13354">
    <property type="entry name" value="Beta-lactamase2"/>
    <property type="match status" value="1"/>
</dbReference>
<evidence type="ECO:0000313" key="6">
    <source>
        <dbReference type="Proteomes" id="UP000282454"/>
    </source>
</evidence>
<reference evidence="5 6" key="1">
    <citation type="submission" date="2018-10" db="EMBL/GenBank/DDBJ databases">
        <title>Genomic Encyclopedia of Archaeal and Bacterial Type Strains, Phase II (KMG-II): from individual species to whole genera.</title>
        <authorList>
            <person name="Goeker M."/>
        </authorList>
    </citation>
    <scope>NUCLEOTIDE SEQUENCE [LARGE SCALE GENOMIC DNA]</scope>
    <source>
        <strain evidence="5 6">DSM 45657</strain>
    </source>
</reference>
<dbReference type="AlphaFoldDB" id="A0A421BCS7"/>
<dbReference type="OrthoDB" id="4515847at2"/>
<dbReference type="Gene3D" id="3.40.710.10">
    <property type="entry name" value="DD-peptidase/beta-lactamase superfamily"/>
    <property type="match status" value="1"/>
</dbReference>
<dbReference type="GO" id="GO:0030655">
    <property type="term" value="P:beta-lactam antibiotic catabolic process"/>
    <property type="evidence" value="ECO:0007669"/>
    <property type="project" value="InterPro"/>
</dbReference>
<dbReference type="PROSITE" id="PS51318">
    <property type="entry name" value="TAT"/>
    <property type="match status" value="1"/>
</dbReference>
<dbReference type="PANTHER" id="PTHR35333">
    <property type="entry name" value="BETA-LACTAMASE"/>
    <property type="match status" value="1"/>
</dbReference>
<evidence type="ECO:0000256" key="2">
    <source>
        <dbReference type="ARBA" id="ARBA00030171"/>
    </source>
</evidence>
<gene>
    <name evidence="5" type="ORF">CLV68_2691</name>
</gene>
<evidence type="ECO:0000256" key="1">
    <source>
        <dbReference type="ARBA" id="ARBA00018879"/>
    </source>
</evidence>
<dbReference type="EMBL" id="RCDD01000001">
    <property type="protein sequence ID" value="RLK62138.1"/>
    <property type="molecule type" value="Genomic_DNA"/>
</dbReference>
<feature type="region of interest" description="Disordered" evidence="3">
    <location>
        <begin position="38"/>
        <end position="57"/>
    </location>
</feature>
<organism evidence="5 6">
    <name type="scientific">Actinokineospora cianjurensis</name>
    <dbReference type="NCBI Taxonomy" id="585224"/>
    <lineage>
        <taxon>Bacteria</taxon>
        <taxon>Bacillati</taxon>
        <taxon>Actinomycetota</taxon>
        <taxon>Actinomycetes</taxon>
        <taxon>Pseudonocardiales</taxon>
        <taxon>Pseudonocardiaceae</taxon>
        <taxon>Actinokineospora</taxon>
    </lineage>
</organism>
<dbReference type="GO" id="GO:0046677">
    <property type="term" value="P:response to antibiotic"/>
    <property type="evidence" value="ECO:0007669"/>
    <property type="project" value="InterPro"/>
</dbReference>
<accession>A0A421BCS7</accession>
<feature type="domain" description="Beta-lactamase class A catalytic" evidence="4">
    <location>
        <begin position="87"/>
        <end position="285"/>
    </location>
</feature>
<dbReference type="Proteomes" id="UP000282454">
    <property type="component" value="Unassembled WGS sequence"/>
</dbReference>
<dbReference type="GO" id="GO:0008800">
    <property type="term" value="F:beta-lactamase activity"/>
    <property type="evidence" value="ECO:0007669"/>
    <property type="project" value="InterPro"/>
</dbReference>